<accession>A0AAN6SX86</accession>
<evidence type="ECO:0000259" key="1">
    <source>
        <dbReference type="Pfam" id="PF14529"/>
    </source>
</evidence>
<dbReference type="Gene3D" id="3.60.10.10">
    <property type="entry name" value="Endonuclease/exonuclease/phosphatase"/>
    <property type="match status" value="1"/>
</dbReference>
<sequence length="221" mass="24937">MDFGQGSRGLELWSIYNPPSSKEVPSVLSSRPKPSHPVVLAGNFNLQHPLWDSFERYKRRVEDLLQLSSHWDLVIRTPKGAVTRAPQGRQRGHTSTIDHFWTSADLHTVYYGEECRGKSDHYPQVLEVGEGDRPTPAQPAGWNWKKMNKKRVKAESELLYRAIGLTDPGPNRLMVRIRTVDSLGKAFDDLTGWLTWVAGESTPQKKANCGYSSPCSHKASR</sequence>
<dbReference type="EMBL" id="MU863733">
    <property type="protein sequence ID" value="KAK4096164.1"/>
    <property type="molecule type" value="Genomic_DNA"/>
</dbReference>
<reference evidence="2" key="2">
    <citation type="submission" date="2023-05" db="EMBL/GenBank/DDBJ databases">
        <authorList>
            <consortium name="Lawrence Berkeley National Laboratory"/>
            <person name="Steindorff A."/>
            <person name="Hensen N."/>
            <person name="Bonometti L."/>
            <person name="Westerberg I."/>
            <person name="Brannstrom I.O."/>
            <person name="Guillou S."/>
            <person name="Cros-Aarteil S."/>
            <person name="Calhoun S."/>
            <person name="Haridas S."/>
            <person name="Kuo A."/>
            <person name="Mondo S."/>
            <person name="Pangilinan J."/>
            <person name="Riley R."/>
            <person name="Labutti K."/>
            <person name="Andreopoulos B."/>
            <person name="Lipzen A."/>
            <person name="Chen C."/>
            <person name="Yanf M."/>
            <person name="Daum C."/>
            <person name="Ng V."/>
            <person name="Clum A."/>
            <person name="Ohm R."/>
            <person name="Martin F."/>
            <person name="Silar P."/>
            <person name="Natvig D."/>
            <person name="Lalanne C."/>
            <person name="Gautier V."/>
            <person name="Ament-Velasquez S.L."/>
            <person name="Kruys A."/>
            <person name="Hutchinson M.I."/>
            <person name="Powell A.J."/>
            <person name="Barry K."/>
            <person name="Miller A.N."/>
            <person name="Grigoriev I.V."/>
            <person name="Debuchy R."/>
            <person name="Gladieux P."/>
            <person name="Thoren M.H."/>
            <person name="Johannesson H."/>
        </authorList>
    </citation>
    <scope>NUCLEOTIDE SEQUENCE</scope>
    <source>
        <strain evidence="2">CBS 757.83</strain>
    </source>
</reference>
<dbReference type="InterPro" id="IPR036691">
    <property type="entry name" value="Endo/exonu/phosph_ase_sf"/>
</dbReference>
<dbReference type="SUPFAM" id="SSF56219">
    <property type="entry name" value="DNase I-like"/>
    <property type="match status" value="1"/>
</dbReference>
<dbReference type="InterPro" id="IPR005135">
    <property type="entry name" value="Endo/exonuclease/phosphatase"/>
</dbReference>
<evidence type="ECO:0000313" key="3">
    <source>
        <dbReference type="Proteomes" id="UP001305647"/>
    </source>
</evidence>
<feature type="domain" description="Endonuclease/exonuclease/phosphatase" evidence="1">
    <location>
        <begin position="12"/>
        <end position="123"/>
    </location>
</feature>
<dbReference type="AlphaFoldDB" id="A0AAN6SX86"/>
<reference evidence="2" key="1">
    <citation type="journal article" date="2023" name="Mol. Phylogenet. Evol.">
        <title>Genome-scale phylogeny and comparative genomics of the fungal order Sordariales.</title>
        <authorList>
            <person name="Hensen N."/>
            <person name="Bonometti L."/>
            <person name="Westerberg I."/>
            <person name="Brannstrom I.O."/>
            <person name="Guillou S."/>
            <person name="Cros-Aarteil S."/>
            <person name="Calhoun S."/>
            <person name="Haridas S."/>
            <person name="Kuo A."/>
            <person name="Mondo S."/>
            <person name="Pangilinan J."/>
            <person name="Riley R."/>
            <person name="LaButti K."/>
            <person name="Andreopoulos B."/>
            <person name="Lipzen A."/>
            <person name="Chen C."/>
            <person name="Yan M."/>
            <person name="Daum C."/>
            <person name="Ng V."/>
            <person name="Clum A."/>
            <person name="Steindorff A."/>
            <person name="Ohm R.A."/>
            <person name="Martin F."/>
            <person name="Silar P."/>
            <person name="Natvig D.O."/>
            <person name="Lalanne C."/>
            <person name="Gautier V."/>
            <person name="Ament-Velasquez S.L."/>
            <person name="Kruys A."/>
            <person name="Hutchinson M.I."/>
            <person name="Powell A.J."/>
            <person name="Barry K."/>
            <person name="Miller A.N."/>
            <person name="Grigoriev I.V."/>
            <person name="Debuchy R."/>
            <person name="Gladieux P."/>
            <person name="Hiltunen Thoren M."/>
            <person name="Johannesson H."/>
        </authorList>
    </citation>
    <scope>NUCLEOTIDE SEQUENCE</scope>
    <source>
        <strain evidence="2">CBS 757.83</strain>
    </source>
</reference>
<dbReference type="Pfam" id="PF14529">
    <property type="entry name" value="Exo_endo_phos_2"/>
    <property type="match status" value="1"/>
</dbReference>
<dbReference type="GO" id="GO:0003824">
    <property type="term" value="F:catalytic activity"/>
    <property type="evidence" value="ECO:0007669"/>
    <property type="project" value="InterPro"/>
</dbReference>
<keyword evidence="3" id="KW-1185">Reference proteome</keyword>
<name>A0AAN6SX86_9PEZI</name>
<dbReference type="Proteomes" id="UP001305647">
    <property type="component" value="Unassembled WGS sequence"/>
</dbReference>
<gene>
    <name evidence="2" type="ORF">N658DRAFT_54896</name>
</gene>
<protein>
    <recommendedName>
        <fullName evidence="1">Endonuclease/exonuclease/phosphatase domain-containing protein</fullName>
    </recommendedName>
</protein>
<comment type="caution">
    <text evidence="2">The sequence shown here is derived from an EMBL/GenBank/DDBJ whole genome shotgun (WGS) entry which is preliminary data.</text>
</comment>
<proteinExistence type="predicted"/>
<organism evidence="2 3">
    <name type="scientific">Parathielavia hyrcaniae</name>
    <dbReference type="NCBI Taxonomy" id="113614"/>
    <lineage>
        <taxon>Eukaryota</taxon>
        <taxon>Fungi</taxon>
        <taxon>Dikarya</taxon>
        <taxon>Ascomycota</taxon>
        <taxon>Pezizomycotina</taxon>
        <taxon>Sordariomycetes</taxon>
        <taxon>Sordariomycetidae</taxon>
        <taxon>Sordariales</taxon>
        <taxon>Chaetomiaceae</taxon>
        <taxon>Parathielavia</taxon>
    </lineage>
</organism>
<evidence type="ECO:0000313" key="2">
    <source>
        <dbReference type="EMBL" id="KAK4096164.1"/>
    </source>
</evidence>